<evidence type="ECO:0000313" key="2">
    <source>
        <dbReference type="EMBL" id="KAJ6803479.1"/>
    </source>
</evidence>
<feature type="compositionally biased region" description="Pro residues" evidence="1">
    <location>
        <begin position="136"/>
        <end position="146"/>
    </location>
</feature>
<dbReference type="EMBL" id="JANAVB010036420">
    <property type="protein sequence ID" value="KAJ6803479.1"/>
    <property type="molecule type" value="Genomic_DNA"/>
</dbReference>
<name>A0AAX6EHU9_IRIPA</name>
<dbReference type="Proteomes" id="UP001140949">
    <property type="component" value="Unassembled WGS sequence"/>
</dbReference>
<keyword evidence="3" id="KW-1185">Reference proteome</keyword>
<reference evidence="2" key="1">
    <citation type="journal article" date="2023" name="GigaByte">
        <title>Genome assembly of the bearded iris, Iris pallida Lam.</title>
        <authorList>
            <person name="Bruccoleri R.E."/>
            <person name="Oakeley E.J."/>
            <person name="Faust A.M.E."/>
            <person name="Altorfer M."/>
            <person name="Dessus-Babus S."/>
            <person name="Burckhardt D."/>
            <person name="Oertli M."/>
            <person name="Naumann U."/>
            <person name="Petersen F."/>
            <person name="Wong J."/>
        </authorList>
    </citation>
    <scope>NUCLEOTIDE SEQUENCE</scope>
    <source>
        <strain evidence="2">GSM-AAB239-AS_SAM_17_03QT</strain>
    </source>
</reference>
<dbReference type="AlphaFoldDB" id="A0AAX6EHU9"/>
<gene>
    <name evidence="2" type="ORF">M6B38_188325</name>
</gene>
<organism evidence="2 3">
    <name type="scientific">Iris pallida</name>
    <name type="common">Sweet iris</name>
    <dbReference type="NCBI Taxonomy" id="29817"/>
    <lineage>
        <taxon>Eukaryota</taxon>
        <taxon>Viridiplantae</taxon>
        <taxon>Streptophyta</taxon>
        <taxon>Embryophyta</taxon>
        <taxon>Tracheophyta</taxon>
        <taxon>Spermatophyta</taxon>
        <taxon>Magnoliopsida</taxon>
        <taxon>Liliopsida</taxon>
        <taxon>Asparagales</taxon>
        <taxon>Iridaceae</taxon>
        <taxon>Iridoideae</taxon>
        <taxon>Irideae</taxon>
        <taxon>Iris</taxon>
    </lineage>
</organism>
<proteinExistence type="predicted"/>
<evidence type="ECO:0000313" key="3">
    <source>
        <dbReference type="Proteomes" id="UP001140949"/>
    </source>
</evidence>
<sequence>MISPKPTPSPHTHGRPTQPICYHPNCRRWSGPLFLHPQLSAMVRAAVFASLPPHRHHCPSPSTHRQDQIKCPCPPQISPCPDPCVRGFIQFLVQSTPIPYIHPTVSDTPGTTNKYRRKSKIPNPRRNLVVSTRTPRPQPFDRPPPWTRAAEPPLKRASTNDTAVVPCPSRSVAERHHA</sequence>
<accession>A0AAX6EHU9</accession>
<reference evidence="2" key="2">
    <citation type="submission" date="2023-04" db="EMBL/GenBank/DDBJ databases">
        <authorList>
            <person name="Bruccoleri R.E."/>
            <person name="Oakeley E.J."/>
            <person name="Faust A.-M."/>
            <person name="Dessus-Babus S."/>
            <person name="Altorfer M."/>
            <person name="Burckhardt D."/>
            <person name="Oertli M."/>
            <person name="Naumann U."/>
            <person name="Petersen F."/>
            <person name="Wong J."/>
        </authorList>
    </citation>
    <scope>NUCLEOTIDE SEQUENCE</scope>
    <source>
        <strain evidence="2">GSM-AAB239-AS_SAM_17_03QT</strain>
        <tissue evidence="2">Leaf</tissue>
    </source>
</reference>
<feature type="region of interest" description="Disordered" evidence="1">
    <location>
        <begin position="103"/>
        <end position="178"/>
    </location>
</feature>
<protein>
    <submittedName>
        <fullName evidence="2">Extensin</fullName>
    </submittedName>
</protein>
<comment type="caution">
    <text evidence="2">The sequence shown here is derived from an EMBL/GenBank/DDBJ whole genome shotgun (WGS) entry which is preliminary data.</text>
</comment>
<evidence type="ECO:0000256" key="1">
    <source>
        <dbReference type="SAM" id="MobiDB-lite"/>
    </source>
</evidence>